<dbReference type="GO" id="GO:0051537">
    <property type="term" value="F:2 iron, 2 sulfur cluster binding"/>
    <property type="evidence" value="ECO:0007669"/>
    <property type="project" value="UniProtKB-KW"/>
</dbReference>
<dbReference type="RefSeq" id="WP_037010355.1">
    <property type="nucleotide sequence ID" value="NZ_JRMB01000001.1"/>
</dbReference>
<dbReference type="InterPro" id="IPR051452">
    <property type="entry name" value="Diverse_Oxidoreductases"/>
</dbReference>
<reference evidence="7 8" key="1">
    <citation type="submission" date="2014-09" db="EMBL/GenBank/DDBJ databases">
        <title>Genome sequence of Pseudomonas lutea strain DSM 17257T.</title>
        <authorList>
            <person name="Kwak Y."/>
            <person name="Shin J.-H."/>
        </authorList>
    </citation>
    <scope>NUCLEOTIDE SEQUENCE [LARGE SCALE GENOMIC DNA]</scope>
    <source>
        <strain evidence="7 8">DSM 17257</strain>
    </source>
</reference>
<dbReference type="InterPro" id="IPR006058">
    <property type="entry name" value="2Fe2S_fd_BS"/>
</dbReference>
<evidence type="ECO:0000313" key="7">
    <source>
        <dbReference type="EMBL" id="KGF65289.1"/>
    </source>
</evidence>
<organism evidence="7 8">
    <name type="scientific">Pseudomonas lutea</name>
    <dbReference type="NCBI Taxonomy" id="243924"/>
    <lineage>
        <taxon>Bacteria</taxon>
        <taxon>Pseudomonadati</taxon>
        <taxon>Pseudomonadota</taxon>
        <taxon>Gammaproteobacteria</taxon>
        <taxon>Pseudomonadales</taxon>
        <taxon>Pseudomonadaceae</taxon>
        <taxon>Pseudomonas</taxon>
    </lineage>
</organism>
<keyword evidence="2" id="KW-0479">Metal-binding</keyword>
<dbReference type="Gene3D" id="1.10.150.120">
    <property type="entry name" value="[2Fe-2S]-binding domain"/>
    <property type="match status" value="1"/>
</dbReference>
<dbReference type="PANTHER" id="PTHR44379:SF6">
    <property type="entry name" value="BLR6046 PROTEIN"/>
    <property type="match status" value="1"/>
</dbReference>
<proteinExistence type="predicted"/>
<dbReference type="Pfam" id="PF00111">
    <property type="entry name" value="Fer2"/>
    <property type="match status" value="1"/>
</dbReference>
<dbReference type="PROSITE" id="PS51085">
    <property type="entry name" value="2FE2S_FER_2"/>
    <property type="match status" value="1"/>
</dbReference>
<dbReference type="CDD" id="cd00207">
    <property type="entry name" value="fer2"/>
    <property type="match status" value="1"/>
</dbReference>
<keyword evidence="5" id="KW-0411">Iron-sulfur</keyword>
<dbReference type="InterPro" id="IPR001041">
    <property type="entry name" value="2Fe-2S_ferredoxin-type"/>
</dbReference>
<accession>A0A9X0EGC8</accession>
<dbReference type="InterPro" id="IPR002888">
    <property type="entry name" value="2Fe-2S-bd"/>
</dbReference>
<evidence type="ECO:0000256" key="5">
    <source>
        <dbReference type="ARBA" id="ARBA00023014"/>
    </source>
</evidence>
<dbReference type="SUPFAM" id="SSF47741">
    <property type="entry name" value="CO dehydrogenase ISP C-domain like"/>
    <property type="match status" value="1"/>
</dbReference>
<evidence type="ECO:0000256" key="2">
    <source>
        <dbReference type="ARBA" id="ARBA00022723"/>
    </source>
</evidence>
<dbReference type="Proteomes" id="UP000029719">
    <property type="component" value="Unassembled WGS sequence"/>
</dbReference>
<dbReference type="PROSITE" id="PS00197">
    <property type="entry name" value="2FE2S_FER_1"/>
    <property type="match status" value="1"/>
</dbReference>
<evidence type="ECO:0000256" key="3">
    <source>
        <dbReference type="ARBA" id="ARBA00023002"/>
    </source>
</evidence>
<feature type="domain" description="2Fe-2S ferredoxin-type" evidence="6">
    <location>
        <begin position="1"/>
        <end position="76"/>
    </location>
</feature>
<dbReference type="GO" id="GO:0046872">
    <property type="term" value="F:metal ion binding"/>
    <property type="evidence" value="ECO:0007669"/>
    <property type="project" value="UniProtKB-KW"/>
</dbReference>
<dbReference type="SUPFAM" id="SSF54292">
    <property type="entry name" value="2Fe-2S ferredoxin-like"/>
    <property type="match status" value="1"/>
</dbReference>
<dbReference type="GO" id="GO:0016491">
    <property type="term" value="F:oxidoreductase activity"/>
    <property type="evidence" value="ECO:0007669"/>
    <property type="project" value="UniProtKB-KW"/>
</dbReference>
<dbReference type="AlphaFoldDB" id="A0A9X0EGC8"/>
<dbReference type="PANTHER" id="PTHR44379">
    <property type="entry name" value="OXIDOREDUCTASE WITH IRON-SULFUR SUBUNIT"/>
    <property type="match status" value="1"/>
</dbReference>
<gene>
    <name evidence="7" type="ORF">LT42_04895</name>
</gene>
<dbReference type="EMBL" id="JRMB01000001">
    <property type="protein sequence ID" value="KGF65289.1"/>
    <property type="molecule type" value="Genomic_DNA"/>
</dbReference>
<dbReference type="InterPro" id="IPR036010">
    <property type="entry name" value="2Fe-2S_ferredoxin-like_sf"/>
</dbReference>
<evidence type="ECO:0000313" key="8">
    <source>
        <dbReference type="Proteomes" id="UP000029719"/>
    </source>
</evidence>
<evidence type="ECO:0000256" key="4">
    <source>
        <dbReference type="ARBA" id="ARBA00023004"/>
    </source>
</evidence>
<dbReference type="InterPro" id="IPR012675">
    <property type="entry name" value="Beta-grasp_dom_sf"/>
</dbReference>
<dbReference type="OrthoDB" id="9775084at2"/>
<name>A0A9X0EGC8_9PSED</name>
<sequence length="154" mass="16024">MITLNVNGTDHSLDIDPDMPLLYALRNHLQLNGAKYGCGLGQCGACTVIVEGKQVFSCVLPSGAVAGRAVKTVEGLGSADKPGVLQQAFIDNQAAQCGYCIAGMIMRAQALIDTVAAPTDEQIRTHMAPNLCRCGTHLRIFAAIKAALAAGVKG</sequence>
<evidence type="ECO:0000256" key="1">
    <source>
        <dbReference type="ARBA" id="ARBA00022714"/>
    </source>
</evidence>
<dbReference type="Pfam" id="PF01799">
    <property type="entry name" value="Fer2_2"/>
    <property type="match status" value="1"/>
</dbReference>
<protein>
    <submittedName>
        <fullName evidence="7">(2Fe-2S)-binding protein</fullName>
    </submittedName>
</protein>
<keyword evidence="1" id="KW-0001">2Fe-2S</keyword>
<dbReference type="InterPro" id="IPR036884">
    <property type="entry name" value="2Fe-2S-bd_dom_sf"/>
</dbReference>
<evidence type="ECO:0000259" key="6">
    <source>
        <dbReference type="PROSITE" id="PS51085"/>
    </source>
</evidence>
<comment type="caution">
    <text evidence="7">The sequence shown here is derived from an EMBL/GenBank/DDBJ whole genome shotgun (WGS) entry which is preliminary data.</text>
</comment>
<keyword evidence="4" id="KW-0408">Iron</keyword>
<keyword evidence="3" id="KW-0560">Oxidoreductase</keyword>
<dbReference type="Gene3D" id="3.10.20.30">
    <property type="match status" value="1"/>
</dbReference>